<dbReference type="Gene3D" id="1.10.260.130">
    <property type="match status" value="1"/>
</dbReference>
<evidence type="ECO:0000256" key="1">
    <source>
        <dbReference type="SAM" id="SignalP"/>
    </source>
</evidence>
<dbReference type="InterPro" id="IPR005152">
    <property type="entry name" value="Lipase_secreted"/>
</dbReference>
<gene>
    <name evidence="2" type="ORF">SAMN05444583_106129</name>
</gene>
<dbReference type="GO" id="GO:0004806">
    <property type="term" value="F:triacylglycerol lipase activity"/>
    <property type="evidence" value="ECO:0007669"/>
    <property type="project" value="InterPro"/>
</dbReference>
<dbReference type="EMBL" id="FOAW01000006">
    <property type="protein sequence ID" value="SEL14159.1"/>
    <property type="molecule type" value="Genomic_DNA"/>
</dbReference>
<dbReference type="InterPro" id="IPR029058">
    <property type="entry name" value="AB_hydrolase_fold"/>
</dbReference>
<reference evidence="3" key="1">
    <citation type="submission" date="2016-10" db="EMBL/GenBank/DDBJ databases">
        <authorList>
            <person name="Varghese N."/>
            <person name="Submissions S."/>
        </authorList>
    </citation>
    <scope>NUCLEOTIDE SEQUENCE [LARGE SCALE GENOMIC DNA]</scope>
    <source>
        <strain evidence="3">DSM 44675</strain>
    </source>
</reference>
<dbReference type="OrthoDB" id="4763034at2"/>
<dbReference type="Gene3D" id="3.40.50.1820">
    <property type="entry name" value="alpha/beta hydrolase"/>
    <property type="match status" value="1"/>
</dbReference>
<dbReference type="RefSeq" id="WP_072749534.1">
    <property type="nucleotide sequence ID" value="NZ_FOAW01000006.1"/>
</dbReference>
<feature type="signal peptide" evidence="1">
    <location>
        <begin position="1"/>
        <end position="35"/>
    </location>
</feature>
<dbReference type="PROSITE" id="PS51318">
    <property type="entry name" value="TAT"/>
    <property type="match status" value="1"/>
</dbReference>
<organism evidence="2 3">
    <name type="scientific">Rhodococcus maanshanensis</name>
    <dbReference type="NCBI Taxonomy" id="183556"/>
    <lineage>
        <taxon>Bacteria</taxon>
        <taxon>Bacillati</taxon>
        <taxon>Actinomycetota</taxon>
        <taxon>Actinomycetes</taxon>
        <taxon>Mycobacteriales</taxon>
        <taxon>Nocardiaceae</taxon>
        <taxon>Rhodococcus</taxon>
    </lineage>
</organism>
<dbReference type="PANTHER" id="PTHR34853:SF1">
    <property type="entry name" value="LIPASE 5"/>
    <property type="match status" value="1"/>
</dbReference>
<protein>
    <submittedName>
        <fullName evidence="2">Secretory lipase</fullName>
    </submittedName>
</protein>
<keyword evidence="3" id="KW-1185">Reference proteome</keyword>
<evidence type="ECO:0000313" key="3">
    <source>
        <dbReference type="Proteomes" id="UP000198677"/>
    </source>
</evidence>
<accession>A0A1H7MSY0</accession>
<sequence length="420" mass="42742">MRTATARSRTHAIGTVIAVSAAAATVLAAAPSASAAPAAGAGPIVYPASLQDAFYGTPADIADRQPGDVLAARSVPAPLGFIDTDAVQLKFRSTSSEGKPISAVTTVFSPRNAAPGRPLLSYQQIINALGLGCAPSTAMYTDDPEPAIRATPALNVAIQKGWSVAVPDHLGPNSAYGAAKVGGQITLDGVRAAQRYAALGLAASPVGLAGYSGGGMATAMAAAIAPTYAPELELAGSAYGGAPMNIDKMAKALGEQRHPVFGLAMAAALGLEREYPDRMPVSSQLNQVGRDLRDRIANACTNEIILSGAGRSIADVADPAVGRALLDSPPVQAVLAENSVENVASVPNAPVYEWHSGTDVLIPVDSITKTMRRYCDAGVPVQSEVVSSPDHLSAAAIGLPGAWKFLEDRFAGVAPISSGC</sequence>
<dbReference type="SUPFAM" id="SSF53474">
    <property type="entry name" value="alpha/beta-Hydrolases"/>
    <property type="match status" value="1"/>
</dbReference>
<dbReference type="GO" id="GO:0016042">
    <property type="term" value="P:lipid catabolic process"/>
    <property type="evidence" value="ECO:0007669"/>
    <property type="project" value="InterPro"/>
</dbReference>
<dbReference type="Pfam" id="PF03583">
    <property type="entry name" value="LIP"/>
    <property type="match status" value="1"/>
</dbReference>
<feature type="chain" id="PRO_5011657118" evidence="1">
    <location>
        <begin position="36"/>
        <end position="420"/>
    </location>
</feature>
<evidence type="ECO:0000313" key="2">
    <source>
        <dbReference type="EMBL" id="SEL14159.1"/>
    </source>
</evidence>
<name>A0A1H7MSY0_9NOCA</name>
<proteinExistence type="predicted"/>
<dbReference type="AlphaFoldDB" id="A0A1H7MSY0"/>
<dbReference type="InterPro" id="IPR006311">
    <property type="entry name" value="TAT_signal"/>
</dbReference>
<keyword evidence="1" id="KW-0732">Signal</keyword>
<dbReference type="PIRSF" id="PIRSF029171">
    <property type="entry name" value="Esterase_LipA"/>
    <property type="match status" value="1"/>
</dbReference>
<dbReference type="PANTHER" id="PTHR34853">
    <property type="match status" value="1"/>
</dbReference>
<dbReference type="Proteomes" id="UP000198677">
    <property type="component" value="Unassembled WGS sequence"/>
</dbReference>